<accession>A0ABT8L798</accession>
<comment type="caution">
    <text evidence="1">The sequence shown here is derived from an EMBL/GenBank/DDBJ whole genome shotgun (WGS) entry which is preliminary data.</text>
</comment>
<protein>
    <submittedName>
        <fullName evidence="1">Uncharacterized protein</fullName>
    </submittedName>
</protein>
<reference evidence="1" key="1">
    <citation type="submission" date="2023-06" db="EMBL/GenBank/DDBJ databases">
        <title>Genomic of Agaribacillus aureum.</title>
        <authorList>
            <person name="Wang G."/>
        </authorList>
    </citation>
    <scope>NUCLEOTIDE SEQUENCE</scope>
    <source>
        <strain evidence="1">BMA12</strain>
    </source>
</reference>
<dbReference type="EMBL" id="JAUJEB010000001">
    <property type="protein sequence ID" value="MDN5212882.1"/>
    <property type="molecule type" value="Genomic_DNA"/>
</dbReference>
<organism evidence="1 2">
    <name type="scientific">Agaribacillus aureus</name>
    <dbReference type="NCBI Taxonomy" id="3051825"/>
    <lineage>
        <taxon>Bacteria</taxon>
        <taxon>Pseudomonadati</taxon>
        <taxon>Bacteroidota</taxon>
        <taxon>Cytophagia</taxon>
        <taxon>Cytophagales</taxon>
        <taxon>Splendidivirgaceae</taxon>
        <taxon>Agaribacillus</taxon>
    </lineage>
</organism>
<sequence length="77" mass="9256">MAKKKKKERRERPRVNPELEGFDIKIDSFGEIKSTFNIDKINDFLNRSVDDKKLRDREDLDFVKEKKIIEKNDDNSE</sequence>
<dbReference type="Proteomes" id="UP001172083">
    <property type="component" value="Unassembled WGS sequence"/>
</dbReference>
<evidence type="ECO:0000313" key="1">
    <source>
        <dbReference type="EMBL" id="MDN5212882.1"/>
    </source>
</evidence>
<evidence type="ECO:0000313" key="2">
    <source>
        <dbReference type="Proteomes" id="UP001172083"/>
    </source>
</evidence>
<gene>
    <name evidence="1" type="ORF">QQ020_12525</name>
</gene>
<name>A0ABT8L798_9BACT</name>
<dbReference type="RefSeq" id="WP_346758199.1">
    <property type="nucleotide sequence ID" value="NZ_JAUJEB010000001.1"/>
</dbReference>
<proteinExistence type="predicted"/>
<keyword evidence="2" id="KW-1185">Reference proteome</keyword>